<feature type="compositionally biased region" description="Basic and acidic residues" evidence="1">
    <location>
        <begin position="57"/>
        <end position="66"/>
    </location>
</feature>
<proteinExistence type="predicted"/>
<dbReference type="RefSeq" id="WP_322187926.1">
    <property type="nucleotide sequence ID" value="NZ_JAXLPB010000005.1"/>
</dbReference>
<comment type="caution">
    <text evidence="2">The sequence shown here is derived from an EMBL/GenBank/DDBJ whole genome shotgun (WGS) entry which is preliminary data.</text>
</comment>
<dbReference type="Proteomes" id="UP001294412">
    <property type="component" value="Unassembled WGS sequence"/>
</dbReference>
<dbReference type="Pfam" id="PF18856">
    <property type="entry name" value="baeRF_family12"/>
    <property type="match status" value="1"/>
</dbReference>
<dbReference type="EMBL" id="JAXLPB010000005">
    <property type="protein sequence ID" value="MDY8110378.1"/>
    <property type="molecule type" value="Genomic_DNA"/>
</dbReference>
<reference evidence="2 3" key="1">
    <citation type="submission" date="2023-12" db="EMBL/GenBank/DDBJ databases">
        <title>Description of Novel Strain Fulvimarina sp. 2208YS6-2-32 isolated from Uroteuthis (Photololigo) edulis.</title>
        <authorList>
            <person name="Park J.-S."/>
        </authorList>
    </citation>
    <scope>NUCLEOTIDE SEQUENCE [LARGE SCALE GENOMIC DNA]</scope>
    <source>
        <strain evidence="2 3">2208YS6-2-32</strain>
    </source>
</reference>
<gene>
    <name evidence="2" type="ORF">U0C82_14645</name>
</gene>
<evidence type="ECO:0000313" key="3">
    <source>
        <dbReference type="Proteomes" id="UP001294412"/>
    </source>
</evidence>
<protein>
    <submittedName>
        <fullName evidence="2">Host attachment family protein</fullName>
    </submittedName>
</protein>
<feature type="region of interest" description="Disordered" evidence="1">
    <location>
        <begin position="35"/>
        <end position="74"/>
    </location>
</feature>
<evidence type="ECO:0000313" key="2">
    <source>
        <dbReference type="EMBL" id="MDY8110378.1"/>
    </source>
</evidence>
<name>A0ABU5I6J4_9HYPH</name>
<sequence length="150" mass="16879">MSSVKIGYETWVLIADGEKALFLKNLGDEELPNFEIQRVEEQENPSDSDQSANRPGRGRDGGKDNPHSSAFQDTDWHELAKDRFAAELGEILYKMAYRKRFDRIVLVASPSTLGELRGQLHKEVSDRVVGEVAKDLTNHPIGKIEDILTN</sequence>
<keyword evidence="3" id="KW-1185">Reference proteome</keyword>
<dbReference type="InterPro" id="IPR041374">
    <property type="entry name" value="BaeRF_family12"/>
</dbReference>
<accession>A0ABU5I6J4</accession>
<organism evidence="2 3">
    <name type="scientific">Fulvimarina uroteuthidis</name>
    <dbReference type="NCBI Taxonomy" id="3098149"/>
    <lineage>
        <taxon>Bacteria</taxon>
        <taxon>Pseudomonadati</taxon>
        <taxon>Pseudomonadota</taxon>
        <taxon>Alphaproteobacteria</taxon>
        <taxon>Hyphomicrobiales</taxon>
        <taxon>Aurantimonadaceae</taxon>
        <taxon>Fulvimarina</taxon>
    </lineage>
</organism>
<evidence type="ECO:0000256" key="1">
    <source>
        <dbReference type="SAM" id="MobiDB-lite"/>
    </source>
</evidence>